<evidence type="ECO:0000313" key="1">
    <source>
        <dbReference type="EMBL" id="MCC2167669.1"/>
    </source>
</evidence>
<dbReference type="AlphaFoldDB" id="A0AAE3ATU8"/>
<proteinExistence type="predicted"/>
<dbReference type="Proteomes" id="UP001199355">
    <property type="component" value="Unassembled WGS sequence"/>
</dbReference>
<reference evidence="1 2" key="1">
    <citation type="submission" date="2021-10" db="EMBL/GenBank/DDBJ databases">
        <title>Anaerobic single-cell dispensing facilitates the cultivation of human gut bacteria.</title>
        <authorList>
            <person name="Afrizal A."/>
        </authorList>
    </citation>
    <scope>NUCLEOTIDE SEQUENCE [LARGE SCALE GENOMIC DNA]</scope>
    <source>
        <strain evidence="1 2">CLA-AA-H244</strain>
    </source>
</reference>
<organism evidence="1 2">
    <name type="scientific">Gallintestinimicrobium propionicum</name>
    <dbReference type="NCBI Taxonomy" id="2981770"/>
    <lineage>
        <taxon>Bacteria</taxon>
        <taxon>Bacillati</taxon>
        <taxon>Bacillota</taxon>
        <taxon>Clostridia</taxon>
        <taxon>Lachnospirales</taxon>
        <taxon>Lachnospiraceae</taxon>
        <taxon>Gallintestinimicrobium</taxon>
    </lineage>
</organism>
<keyword evidence="2" id="KW-1185">Reference proteome</keyword>
<gene>
    <name evidence="1" type="ORF">LKD45_08195</name>
</gene>
<sequence length="62" mass="7075">MFWKKRKENAAKYKVENENLAVPEIHLKGDDDADPAEVCGEDQDIVYENVAVPEIHIGKKHV</sequence>
<comment type="caution">
    <text evidence="1">The sequence shown here is derived from an EMBL/GenBank/DDBJ whole genome shotgun (WGS) entry which is preliminary data.</text>
</comment>
<name>A0AAE3ATU8_9FIRM</name>
<protein>
    <submittedName>
        <fullName evidence="1">Uncharacterized protein</fullName>
    </submittedName>
</protein>
<dbReference type="EMBL" id="JAJEQF010000017">
    <property type="protein sequence ID" value="MCC2167669.1"/>
    <property type="molecule type" value="Genomic_DNA"/>
</dbReference>
<dbReference type="RefSeq" id="WP_308728225.1">
    <property type="nucleotide sequence ID" value="NZ_JAJEQF010000017.1"/>
</dbReference>
<evidence type="ECO:0000313" key="2">
    <source>
        <dbReference type="Proteomes" id="UP001199355"/>
    </source>
</evidence>
<accession>A0AAE3ATU8</accession>